<comment type="caution">
    <text evidence="2">The sequence shown here is derived from an EMBL/GenBank/DDBJ whole genome shotgun (WGS) entry which is preliminary data.</text>
</comment>
<accession>A0ABW5E916</accession>
<organism evidence="2 3">
    <name type="scientific">Microbulbifer halophilus</name>
    <dbReference type="NCBI Taxonomy" id="453963"/>
    <lineage>
        <taxon>Bacteria</taxon>
        <taxon>Pseudomonadati</taxon>
        <taxon>Pseudomonadota</taxon>
        <taxon>Gammaproteobacteria</taxon>
        <taxon>Cellvibrionales</taxon>
        <taxon>Microbulbiferaceae</taxon>
        <taxon>Microbulbifer</taxon>
    </lineage>
</organism>
<evidence type="ECO:0000313" key="3">
    <source>
        <dbReference type="Proteomes" id="UP001597425"/>
    </source>
</evidence>
<protein>
    <submittedName>
        <fullName evidence="2">Uncharacterized protein</fullName>
    </submittedName>
</protein>
<evidence type="ECO:0000313" key="2">
    <source>
        <dbReference type="EMBL" id="MFD2309523.1"/>
    </source>
</evidence>
<dbReference type="EMBL" id="JBHUJD010000003">
    <property type="protein sequence ID" value="MFD2309523.1"/>
    <property type="molecule type" value="Genomic_DNA"/>
</dbReference>
<reference evidence="3" key="1">
    <citation type="journal article" date="2019" name="Int. J. Syst. Evol. Microbiol.">
        <title>The Global Catalogue of Microorganisms (GCM) 10K type strain sequencing project: providing services to taxonomists for standard genome sequencing and annotation.</title>
        <authorList>
            <consortium name="The Broad Institute Genomics Platform"/>
            <consortium name="The Broad Institute Genome Sequencing Center for Infectious Disease"/>
            <person name="Wu L."/>
            <person name="Ma J."/>
        </authorList>
    </citation>
    <scope>NUCLEOTIDE SEQUENCE [LARGE SCALE GENOMIC DNA]</scope>
    <source>
        <strain evidence="3">KCTC 12848</strain>
    </source>
</reference>
<feature type="region of interest" description="Disordered" evidence="1">
    <location>
        <begin position="1"/>
        <end position="20"/>
    </location>
</feature>
<dbReference type="RefSeq" id="WP_265721707.1">
    <property type="nucleotide sequence ID" value="NZ_JAPIVK010000014.1"/>
</dbReference>
<name>A0ABW5E916_9GAMM</name>
<sequence length="98" mass="11330">MDKYNGPAIDSRGLDERTDNSRSVFQLQPGLPVDVLQEAICHRLEMLSAVIEVMSKAEFTSADVWQLQRYGWAMSEMIDDLKEIFYSAWEKSQSNRRV</sequence>
<proteinExistence type="predicted"/>
<evidence type="ECO:0000256" key="1">
    <source>
        <dbReference type="SAM" id="MobiDB-lite"/>
    </source>
</evidence>
<gene>
    <name evidence="2" type="ORF">ACFSKX_03755</name>
</gene>
<keyword evidence="3" id="KW-1185">Reference proteome</keyword>
<dbReference type="Proteomes" id="UP001597425">
    <property type="component" value="Unassembled WGS sequence"/>
</dbReference>